<dbReference type="FunFam" id="1.10.150.20:FF:000007">
    <property type="entry name" value="DNA ligase"/>
    <property type="match status" value="1"/>
</dbReference>
<feature type="non-terminal residue" evidence="15">
    <location>
        <position position="263"/>
    </location>
</feature>
<dbReference type="InterPro" id="IPR003583">
    <property type="entry name" value="Hlx-hairpin-Hlx_DNA-bd_motif"/>
</dbReference>
<organism evidence="15">
    <name type="scientific">marine metagenome</name>
    <dbReference type="NCBI Taxonomy" id="408172"/>
    <lineage>
        <taxon>unclassified sequences</taxon>
        <taxon>metagenomes</taxon>
        <taxon>ecological metagenomes</taxon>
    </lineage>
</organism>
<keyword evidence="8" id="KW-0862">Zinc</keyword>
<dbReference type="Pfam" id="PF01653">
    <property type="entry name" value="DNA_ligase_aden"/>
    <property type="match status" value="1"/>
</dbReference>
<evidence type="ECO:0000256" key="1">
    <source>
        <dbReference type="ARBA" id="ARBA00001946"/>
    </source>
</evidence>
<dbReference type="SMART" id="SM00278">
    <property type="entry name" value="HhH1"/>
    <property type="match status" value="2"/>
</dbReference>
<dbReference type="InterPro" id="IPR013839">
    <property type="entry name" value="DNAligase_adenylation"/>
</dbReference>
<feature type="non-terminal residue" evidence="15">
    <location>
        <position position="1"/>
    </location>
</feature>
<evidence type="ECO:0000256" key="9">
    <source>
        <dbReference type="ARBA" id="ARBA00022842"/>
    </source>
</evidence>
<dbReference type="InterPro" id="IPR013840">
    <property type="entry name" value="DNAligase_N"/>
</dbReference>
<dbReference type="AlphaFoldDB" id="A0A382YGF3"/>
<evidence type="ECO:0000256" key="3">
    <source>
        <dbReference type="ARBA" id="ARBA00012722"/>
    </source>
</evidence>
<keyword evidence="5" id="KW-0235">DNA replication</keyword>
<dbReference type="InterPro" id="IPR033136">
    <property type="entry name" value="DNA_ligase_CS"/>
</dbReference>
<protein>
    <recommendedName>
        <fullName evidence="3">DNA ligase (NAD(+))</fullName>
        <ecNumber evidence="3">6.5.1.2</ecNumber>
    </recommendedName>
</protein>
<feature type="domain" description="Helix-hairpin-helix DNA-binding motif class 1" evidence="13">
    <location>
        <begin position="209"/>
        <end position="228"/>
    </location>
</feature>
<keyword evidence="7" id="KW-0227">DNA damage</keyword>
<dbReference type="GO" id="GO:0046872">
    <property type="term" value="F:metal ion binding"/>
    <property type="evidence" value="ECO:0007669"/>
    <property type="project" value="UniProtKB-KW"/>
</dbReference>
<evidence type="ECO:0000256" key="2">
    <source>
        <dbReference type="ARBA" id="ARBA00004067"/>
    </source>
</evidence>
<dbReference type="Gene3D" id="3.30.1490.70">
    <property type="match status" value="1"/>
</dbReference>
<name>A0A382YGF3_9ZZZZ</name>
<dbReference type="GO" id="GO:0003911">
    <property type="term" value="F:DNA ligase (NAD+) activity"/>
    <property type="evidence" value="ECO:0007669"/>
    <property type="project" value="UniProtKB-EC"/>
</dbReference>
<dbReference type="Gene3D" id="1.10.150.20">
    <property type="entry name" value="5' to 3' exonuclease, C-terminal subdomain"/>
    <property type="match status" value="2"/>
</dbReference>
<dbReference type="FunFam" id="2.40.50.140:FF:000012">
    <property type="entry name" value="DNA ligase"/>
    <property type="match status" value="1"/>
</dbReference>
<keyword evidence="11" id="KW-0234">DNA repair</keyword>
<keyword evidence="9" id="KW-0460">Magnesium</keyword>
<dbReference type="GO" id="GO:0006281">
    <property type="term" value="P:DNA repair"/>
    <property type="evidence" value="ECO:0007669"/>
    <property type="project" value="UniProtKB-KW"/>
</dbReference>
<dbReference type="EC" id="6.5.1.2" evidence="3"/>
<evidence type="ECO:0000256" key="4">
    <source>
        <dbReference type="ARBA" id="ARBA00022598"/>
    </source>
</evidence>
<dbReference type="PROSITE" id="PS01056">
    <property type="entry name" value="DNA_LIGASE_N2"/>
    <property type="match status" value="1"/>
</dbReference>
<feature type="domain" description="Helix-hairpin-helix DNA-binding motif class 1" evidence="13">
    <location>
        <begin position="175"/>
        <end position="194"/>
    </location>
</feature>
<accession>A0A382YGF3</accession>
<dbReference type="Gene3D" id="6.20.10.30">
    <property type="match status" value="1"/>
</dbReference>
<dbReference type="Pfam" id="PF03120">
    <property type="entry name" value="OB_DNA_ligase"/>
    <property type="match status" value="1"/>
</dbReference>
<dbReference type="Gene3D" id="2.40.50.140">
    <property type="entry name" value="Nucleic acid-binding proteins"/>
    <property type="match status" value="1"/>
</dbReference>
<evidence type="ECO:0000256" key="8">
    <source>
        <dbReference type="ARBA" id="ARBA00022833"/>
    </source>
</evidence>
<dbReference type="GO" id="GO:0005829">
    <property type="term" value="C:cytosol"/>
    <property type="evidence" value="ECO:0007669"/>
    <property type="project" value="TreeGrafter"/>
</dbReference>
<evidence type="ECO:0000259" key="13">
    <source>
        <dbReference type="SMART" id="SM00278"/>
    </source>
</evidence>
<evidence type="ECO:0000256" key="7">
    <source>
        <dbReference type="ARBA" id="ARBA00022763"/>
    </source>
</evidence>
<dbReference type="SUPFAM" id="SSF56091">
    <property type="entry name" value="DNA ligase/mRNA capping enzyme, catalytic domain"/>
    <property type="match status" value="1"/>
</dbReference>
<evidence type="ECO:0000256" key="10">
    <source>
        <dbReference type="ARBA" id="ARBA00023027"/>
    </source>
</evidence>
<comment type="cofactor">
    <cofactor evidence="1">
        <name>Mg(2+)</name>
        <dbReference type="ChEBI" id="CHEBI:18420"/>
    </cofactor>
</comment>
<dbReference type="GO" id="GO:0003677">
    <property type="term" value="F:DNA binding"/>
    <property type="evidence" value="ECO:0007669"/>
    <property type="project" value="InterPro"/>
</dbReference>
<keyword evidence="4" id="KW-0436">Ligase</keyword>
<feature type="domain" description="NAD-dependent DNA ligase N-terminal" evidence="14">
    <location>
        <begin position="1"/>
        <end position="177"/>
    </location>
</feature>
<evidence type="ECO:0000256" key="6">
    <source>
        <dbReference type="ARBA" id="ARBA00022723"/>
    </source>
</evidence>
<dbReference type="InterPro" id="IPR004149">
    <property type="entry name" value="Znf_DNAligase_C4"/>
</dbReference>
<dbReference type="SUPFAM" id="SSF50249">
    <property type="entry name" value="Nucleic acid-binding proteins"/>
    <property type="match status" value="1"/>
</dbReference>
<keyword evidence="10" id="KW-0520">NAD</keyword>
<dbReference type="PANTHER" id="PTHR23389">
    <property type="entry name" value="CHROMOSOME TRANSMISSION FIDELITY FACTOR 18"/>
    <property type="match status" value="1"/>
</dbReference>
<dbReference type="InterPro" id="IPR012340">
    <property type="entry name" value="NA-bd_OB-fold"/>
</dbReference>
<dbReference type="PANTHER" id="PTHR23389:SF9">
    <property type="entry name" value="DNA LIGASE"/>
    <property type="match status" value="1"/>
</dbReference>
<evidence type="ECO:0000313" key="15">
    <source>
        <dbReference type="EMBL" id="SVD82170.1"/>
    </source>
</evidence>
<comment type="function">
    <text evidence="2">DNA ligase that catalyzes the formation of phosphodiester linkages between 5'-phosphoryl and 3'-hydroxyl groups in double-stranded DNA using NAD as a coenzyme and as the energy source for the reaction. It is essential for DNA replication and repair of damaged DNA.</text>
</comment>
<dbReference type="SMART" id="SM00532">
    <property type="entry name" value="LIGANc"/>
    <property type="match status" value="1"/>
</dbReference>
<evidence type="ECO:0000256" key="5">
    <source>
        <dbReference type="ARBA" id="ARBA00022705"/>
    </source>
</evidence>
<proteinExistence type="predicted"/>
<reference evidence="15" key="1">
    <citation type="submission" date="2018-05" db="EMBL/GenBank/DDBJ databases">
        <authorList>
            <person name="Lanie J.A."/>
            <person name="Ng W.-L."/>
            <person name="Kazmierczak K.M."/>
            <person name="Andrzejewski T.M."/>
            <person name="Davidsen T.M."/>
            <person name="Wayne K.J."/>
            <person name="Tettelin H."/>
            <person name="Glass J.I."/>
            <person name="Rusch D."/>
            <person name="Podicherti R."/>
            <person name="Tsui H.-C.T."/>
            <person name="Winkler M.E."/>
        </authorList>
    </citation>
    <scope>NUCLEOTIDE SEQUENCE</scope>
</reference>
<dbReference type="InterPro" id="IPR004150">
    <property type="entry name" value="NAD_DNA_ligase_OB"/>
</dbReference>
<gene>
    <name evidence="15" type="ORF">METZ01_LOCUS435024</name>
</gene>
<dbReference type="EMBL" id="UINC01175512">
    <property type="protein sequence ID" value="SVD82170.1"/>
    <property type="molecule type" value="Genomic_DNA"/>
</dbReference>
<comment type="catalytic activity">
    <reaction evidence="12">
        <text>NAD(+) + (deoxyribonucleotide)n-3'-hydroxyl + 5'-phospho-(deoxyribonucleotide)m = (deoxyribonucleotide)n+m + AMP + beta-nicotinamide D-nucleotide.</text>
        <dbReference type="EC" id="6.5.1.2"/>
    </reaction>
</comment>
<sequence length="263" mass="29190">HDMEKKRDVLPYEIDGTVFKVNATAQRNVLGIRSRSPRWAIAGKFKAQQVTSVVVDIIPSVGRTGAITPVAKLDPVNVGGVVVTNATLHNQDEINRKDIRIGDHVLIQRAGDVIPEIVKVIVSKRPKSTSRYQLPIECPSCEHEVFRPEGEAVARCQNLSCPAQMKGRIEHFASKAAMDMDGFGGKLVDQLVEENLIRTVDDLFKLTFNDLIELDRIAEKSAQNILSATQDAKQTTFARFIYALGIRNVGFHLSKVLQQEFSS</sequence>
<keyword evidence="6" id="KW-0479">Metal-binding</keyword>
<dbReference type="SUPFAM" id="SSF47781">
    <property type="entry name" value="RuvA domain 2-like"/>
    <property type="match status" value="1"/>
</dbReference>
<dbReference type="Pfam" id="PF03119">
    <property type="entry name" value="DNA_ligase_ZBD"/>
    <property type="match status" value="1"/>
</dbReference>
<dbReference type="InterPro" id="IPR010994">
    <property type="entry name" value="RuvA_2-like"/>
</dbReference>
<dbReference type="GO" id="GO:0006260">
    <property type="term" value="P:DNA replication"/>
    <property type="evidence" value="ECO:0007669"/>
    <property type="project" value="UniProtKB-KW"/>
</dbReference>
<evidence type="ECO:0000256" key="12">
    <source>
        <dbReference type="ARBA" id="ARBA00034005"/>
    </source>
</evidence>
<evidence type="ECO:0000256" key="11">
    <source>
        <dbReference type="ARBA" id="ARBA00023204"/>
    </source>
</evidence>
<evidence type="ECO:0000259" key="14">
    <source>
        <dbReference type="SMART" id="SM00532"/>
    </source>
</evidence>